<dbReference type="HOGENOM" id="CLU_001570_2_3_1"/>
<dbReference type="InterPro" id="IPR050364">
    <property type="entry name" value="Cytochrome_P450_fung"/>
</dbReference>
<keyword evidence="3 8" id="KW-0349">Heme</keyword>
<dbReference type="GO" id="GO:0016705">
    <property type="term" value="F:oxidoreductase activity, acting on paired donors, with incorporation or reduction of molecular oxygen"/>
    <property type="evidence" value="ECO:0007669"/>
    <property type="project" value="InterPro"/>
</dbReference>
<dbReference type="InterPro" id="IPR017972">
    <property type="entry name" value="Cyt_P450_CS"/>
</dbReference>
<keyword evidence="4 8" id="KW-0479">Metal-binding</keyword>
<dbReference type="PRINTS" id="PR00463">
    <property type="entry name" value="EP450I"/>
</dbReference>
<dbReference type="SUPFAM" id="SSF48264">
    <property type="entry name" value="Cytochrome P450"/>
    <property type="match status" value="1"/>
</dbReference>
<evidence type="ECO:0008006" key="13">
    <source>
        <dbReference type="Google" id="ProtNLM"/>
    </source>
</evidence>
<dbReference type="Pfam" id="PF00067">
    <property type="entry name" value="p450"/>
    <property type="match status" value="1"/>
</dbReference>
<evidence type="ECO:0000256" key="5">
    <source>
        <dbReference type="ARBA" id="ARBA00023002"/>
    </source>
</evidence>
<sequence length="526" mass="58870">MLSLLVVLLGLLLGFQLWKKLWGNHASLQPGPKPLPIIGNLKDLPPSDAPEYQHWLKFKDLYGPVSSVTLLGQPIILLHDRDAIRDLLVRSAKITSSRPSFAFADMCGFGALLNLLPYNSTYRLHRQMISKRFGTKTVAERFKDAESIESHRFLLKALDDPANLLEHVKSEASAVILRITYGYAIAPQGSDPLVSLIEETMDAFGLASDLLAWPVNALPFLKHIPEGLPGTSFKKTAREWGQLVYKTLNVPYNFVRQEMAKGTHIPSYVSSLIEQDKEGDGEAVALDATKEDVIKKTAAVMYGGGSDTTVASIHAFILAMILFPDVQKKAQKEIDTVIGSERLPQFEDRDRLPYVNAVVNEVFRWHPVAPLAVPHKVDEETSYKGYRIPKGAYIIGSVWWLLHDPKVYSDPSSFDPDRFLEPRNEPDPTDANFGFGRRTCPGRYVADQTLFITVARVLAAFDLGKAVDKAGKEIEPQRVGSPGLIMRVHDFPFDIKPRSEQYVRLIRSFETEHPQEYHTIEGLGDV</sequence>
<keyword evidence="7 9" id="KW-0503">Monooxygenase</keyword>
<reference evidence="11 12" key="1">
    <citation type="journal article" date="2012" name="PLoS Pathog.">
        <title>Diverse lifestyles and strategies of plant pathogenesis encoded in the genomes of eighteen Dothideomycetes fungi.</title>
        <authorList>
            <person name="Ohm R.A."/>
            <person name="Feau N."/>
            <person name="Henrissat B."/>
            <person name="Schoch C.L."/>
            <person name="Horwitz B.A."/>
            <person name="Barry K.W."/>
            <person name="Condon B.J."/>
            <person name="Copeland A.C."/>
            <person name="Dhillon B."/>
            <person name="Glaser F."/>
            <person name="Hesse C.N."/>
            <person name="Kosti I."/>
            <person name="LaButti K."/>
            <person name="Lindquist E.A."/>
            <person name="Lucas S."/>
            <person name="Salamov A.A."/>
            <person name="Bradshaw R.E."/>
            <person name="Ciuffetti L."/>
            <person name="Hamelin R.C."/>
            <person name="Kema G.H.J."/>
            <person name="Lawrence C."/>
            <person name="Scott J.A."/>
            <person name="Spatafora J.W."/>
            <person name="Turgeon B.G."/>
            <person name="de Wit P.J.G.M."/>
            <person name="Zhong S."/>
            <person name="Goodwin S.B."/>
            <person name="Grigoriev I.V."/>
        </authorList>
    </citation>
    <scope>NUCLEOTIDE SEQUENCE [LARGE SCALE GENOMIC DNA]</scope>
    <source>
        <strain evidence="12">28A</strain>
    </source>
</reference>
<evidence type="ECO:0000256" key="10">
    <source>
        <dbReference type="SAM" id="SignalP"/>
    </source>
</evidence>
<dbReference type="PRINTS" id="PR00385">
    <property type="entry name" value="P450"/>
</dbReference>
<proteinExistence type="inferred from homology"/>
<dbReference type="AlphaFoldDB" id="R0IA76"/>
<evidence type="ECO:0000256" key="9">
    <source>
        <dbReference type="RuleBase" id="RU000461"/>
    </source>
</evidence>
<evidence type="ECO:0000256" key="7">
    <source>
        <dbReference type="ARBA" id="ARBA00023033"/>
    </source>
</evidence>
<feature type="signal peptide" evidence="10">
    <location>
        <begin position="1"/>
        <end position="23"/>
    </location>
</feature>
<dbReference type="Gene3D" id="1.10.630.10">
    <property type="entry name" value="Cytochrome P450"/>
    <property type="match status" value="1"/>
</dbReference>
<dbReference type="CDD" id="cd11065">
    <property type="entry name" value="CYP64-like"/>
    <property type="match status" value="1"/>
</dbReference>
<reference evidence="11 12" key="2">
    <citation type="journal article" date="2013" name="PLoS Genet.">
        <title>Comparative genome structure, secondary metabolite, and effector coding capacity across Cochliobolus pathogens.</title>
        <authorList>
            <person name="Condon B.J."/>
            <person name="Leng Y."/>
            <person name="Wu D."/>
            <person name="Bushley K.E."/>
            <person name="Ohm R.A."/>
            <person name="Otillar R."/>
            <person name="Martin J."/>
            <person name="Schackwitz W."/>
            <person name="Grimwood J."/>
            <person name="MohdZainudin N."/>
            <person name="Xue C."/>
            <person name="Wang R."/>
            <person name="Manning V.A."/>
            <person name="Dhillon B."/>
            <person name="Tu Z.J."/>
            <person name="Steffenson B.J."/>
            <person name="Salamov A."/>
            <person name="Sun H."/>
            <person name="Lowry S."/>
            <person name="LaButti K."/>
            <person name="Han J."/>
            <person name="Copeland A."/>
            <person name="Lindquist E."/>
            <person name="Barry K."/>
            <person name="Schmutz J."/>
            <person name="Baker S.E."/>
            <person name="Ciuffetti L.M."/>
            <person name="Grigoriev I.V."/>
            <person name="Zhong S."/>
            <person name="Turgeon B.G."/>
        </authorList>
    </citation>
    <scope>NUCLEOTIDE SEQUENCE [LARGE SCALE GENOMIC DNA]</scope>
    <source>
        <strain evidence="12">28A</strain>
    </source>
</reference>
<evidence type="ECO:0000256" key="2">
    <source>
        <dbReference type="ARBA" id="ARBA00010617"/>
    </source>
</evidence>
<evidence type="ECO:0000256" key="6">
    <source>
        <dbReference type="ARBA" id="ARBA00023004"/>
    </source>
</evidence>
<evidence type="ECO:0000256" key="3">
    <source>
        <dbReference type="ARBA" id="ARBA00022617"/>
    </source>
</evidence>
<dbReference type="PANTHER" id="PTHR46300:SF7">
    <property type="entry name" value="P450, PUTATIVE (EUROFUNG)-RELATED"/>
    <property type="match status" value="1"/>
</dbReference>
<dbReference type="STRING" id="671987.R0IA76"/>
<name>R0IA76_EXST2</name>
<dbReference type="GO" id="GO:0004497">
    <property type="term" value="F:monooxygenase activity"/>
    <property type="evidence" value="ECO:0007669"/>
    <property type="project" value="UniProtKB-KW"/>
</dbReference>
<keyword evidence="12" id="KW-1185">Reference proteome</keyword>
<feature type="chain" id="PRO_5004342963" description="Cytochrome P450" evidence="10">
    <location>
        <begin position="24"/>
        <end position="526"/>
    </location>
</feature>
<dbReference type="PANTHER" id="PTHR46300">
    <property type="entry name" value="P450, PUTATIVE (EUROFUNG)-RELATED-RELATED"/>
    <property type="match status" value="1"/>
</dbReference>
<evidence type="ECO:0000313" key="12">
    <source>
        <dbReference type="Proteomes" id="UP000016935"/>
    </source>
</evidence>
<dbReference type="InterPro" id="IPR002401">
    <property type="entry name" value="Cyt_P450_E_grp-I"/>
</dbReference>
<dbReference type="GO" id="GO:0005506">
    <property type="term" value="F:iron ion binding"/>
    <property type="evidence" value="ECO:0007669"/>
    <property type="project" value="InterPro"/>
</dbReference>
<accession>R0IA76</accession>
<organism evidence="11 12">
    <name type="scientific">Exserohilum turcicum (strain 28A)</name>
    <name type="common">Northern leaf blight fungus</name>
    <name type="synonym">Setosphaeria turcica</name>
    <dbReference type="NCBI Taxonomy" id="671987"/>
    <lineage>
        <taxon>Eukaryota</taxon>
        <taxon>Fungi</taxon>
        <taxon>Dikarya</taxon>
        <taxon>Ascomycota</taxon>
        <taxon>Pezizomycotina</taxon>
        <taxon>Dothideomycetes</taxon>
        <taxon>Pleosporomycetidae</taxon>
        <taxon>Pleosporales</taxon>
        <taxon>Pleosporineae</taxon>
        <taxon>Pleosporaceae</taxon>
        <taxon>Exserohilum</taxon>
    </lineage>
</organism>
<dbReference type="InterPro" id="IPR001128">
    <property type="entry name" value="Cyt_P450"/>
</dbReference>
<feature type="binding site" description="axial binding residue" evidence="8">
    <location>
        <position position="440"/>
    </location>
    <ligand>
        <name>heme</name>
        <dbReference type="ChEBI" id="CHEBI:30413"/>
    </ligand>
    <ligandPart>
        <name>Fe</name>
        <dbReference type="ChEBI" id="CHEBI:18248"/>
    </ligandPart>
</feature>
<dbReference type="GeneID" id="19406238"/>
<dbReference type="PROSITE" id="PS00086">
    <property type="entry name" value="CYTOCHROME_P450"/>
    <property type="match status" value="1"/>
</dbReference>
<keyword evidence="10" id="KW-0732">Signal</keyword>
<comment type="similarity">
    <text evidence="2 9">Belongs to the cytochrome P450 family.</text>
</comment>
<evidence type="ECO:0000256" key="1">
    <source>
        <dbReference type="ARBA" id="ARBA00001971"/>
    </source>
</evidence>
<comment type="cofactor">
    <cofactor evidence="1 8">
        <name>heme</name>
        <dbReference type="ChEBI" id="CHEBI:30413"/>
    </cofactor>
</comment>
<dbReference type="OrthoDB" id="3682532at2759"/>
<dbReference type="Proteomes" id="UP000016935">
    <property type="component" value="Unassembled WGS sequence"/>
</dbReference>
<dbReference type="InterPro" id="IPR036396">
    <property type="entry name" value="Cyt_P450_sf"/>
</dbReference>
<evidence type="ECO:0000256" key="4">
    <source>
        <dbReference type="ARBA" id="ARBA00022723"/>
    </source>
</evidence>
<dbReference type="EMBL" id="KB908844">
    <property type="protein sequence ID" value="EOA82375.1"/>
    <property type="molecule type" value="Genomic_DNA"/>
</dbReference>
<dbReference type="GO" id="GO:0020037">
    <property type="term" value="F:heme binding"/>
    <property type="evidence" value="ECO:0007669"/>
    <property type="project" value="InterPro"/>
</dbReference>
<evidence type="ECO:0000313" key="11">
    <source>
        <dbReference type="EMBL" id="EOA82375.1"/>
    </source>
</evidence>
<keyword evidence="6 8" id="KW-0408">Iron</keyword>
<dbReference type="RefSeq" id="XP_008029537.1">
    <property type="nucleotide sequence ID" value="XM_008031346.1"/>
</dbReference>
<dbReference type="eggNOG" id="KOG0156">
    <property type="taxonomic scope" value="Eukaryota"/>
</dbReference>
<protein>
    <recommendedName>
        <fullName evidence="13">Cytochrome P450</fullName>
    </recommendedName>
</protein>
<evidence type="ECO:0000256" key="8">
    <source>
        <dbReference type="PIRSR" id="PIRSR602401-1"/>
    </source>
</evidence>
<gene>
    <name evidence="11" type="ORF">SETTUDRAFT_96473</name>
</gene>
<keyword evidence="5 9" id="KW-0560">Oxidoreductase</keyword>